<sequence length="73" mass="7470">MSTGSETHSRNGRDASGYVSVSIFAAYSVASGAVGGSTPALLADSFVTGPGDALMKRKDKLLSIYVITDQSKA</sequence>
<reference evidence="1" key="1">
    <citation type="submission" date="2019-03" db="EMBL/GenBank/DDBJ databases">
        <title>Largest Complete Mitochondrial Genome of a Gymnosperm, Sitka Spruce (Picea sitchensis), Indicates Complex Physical Structure.</title>
        <authorList>
            <person name="Jackman S.D."/>
            <person name="Coombe L."/>
            <person name="Warren R."/>
            <person name="Kirk H."/>
            <person name="Trinh E."/>
            <person name="McLeod T."/>
            <person name="Pleasance S."/>
            <person name="Pandoh P."/>
            <person name="Zhao Y."/>
            <person name="Coope R."/>
            <person name="Bousquet J."/>
            <person name="Bohlmann J.C."/>
            <person name="Jones S.J.M."/>
            <person name="Birol I."/>
        </authorList>
    </citation>
    <scope>NUCLEOTIDE SEQUENCE</scope>
    <source>
        <strain evidence="1">Q903</strain>
    </source>
</reference>
<organism evidence="1">
    <name type="scientific">Picea sitchensis</name>
    <name type="common">Sitka spruce</name>
    <name type="synonym">Pinus sitchensis</name>
    <dbReference type="NCBI Taxonomy" id="3332"/>
    <lineage>
        <taxon>Eukaryota</taxon>
        <taxon>Viridiplantae</taxon>
        <taxon>Streptophyta</taxon>
        <taxon>Embryophyta</taxon>
        <taxon>Tracheophyta</taxon>
        <taxon>Spermatophyta</taxon>
        <taxon>Pinopsida</taxon>
        <taxon>Pinidae</taxon>
        <taxon>Conifers I</taxon>
        <taxon>Pinales</taxon>
        <taxon>Pinaceae</taxon>
        <taxon>Picea</taxon>
    </lineage>
</organism>
<geneLocation type="mitochondrion" evidence="1"/>
<accession>A0A6B9XPY1</accession>
<protein>
    <submittedName>
        <fullName evidence="1">Uncharacterized protein</fullName>
    </submittedName>
</protein>
<keyword evidence="1" id="KW-0496">Mitochondrion</keyword>
<evidence type="ECO:0000313" key="1">
    <source>
        <dbReference type="EMBL" id="QHR90060.1"/>
    </source>
</evidence>
<name>A0A6B9XPY1_PICSI</name>
<dbReference type="AlphaFoldDB" id="A0A6B9XPY1"/>
<gene>
    <name evidence="1" type="primary">orf04106</name>
    <name evidence="1" type="ORF">Q903MT_gene4083</name>
</gene>
<dbReference type="EMBL" id="MK697699">
    <property type="protein sequence ID" value="QHR90060.1"/>
    <property type="molecule type" value="Genomic_DNA"/>
</dbReference>
<proteinExistence type="predicted"/>